<sequence length="70" mass="7710">MESTNIPVEIEAKFKQATVKGGVAVLQFEVDTEDSAAFDAIRKSGEEVWLSIQSKQPQILFVSHDGEVTE</sequence>
<name>A0A6N9JJU5_9ACTN</name>
<dbReference type="RefSeq" id="WP_161160804.1">
    <property type="nucleotide sequence ID" value="NZ_JAJBLX010000009.1"/>
</dbReference>
<evidence type="ECO:0000313" key="2">
    <source>
        <dbReference type="Proteomes" id="UP000469380"/>
    </source>
</evidence>
<reference evidence="1 2" key="1">
    <citation type="journal article" date="2019" name="Nat. Med.">
        <title>A library of human gut bacterial isolates paired with longitudinal multiomics data enables mechanistic microbiome research.</title>
        <authorList>
            <person name="Poyet M."/>
            <person name="Groussin M."/>
            <person name="Gibbons S.M."/>
            <person name="Avila-Pacheco J."/>
            <person name="Jiang X."/>
            <person name="Kearney S.M."/>
            <person name="Perrotta A.R."/>
            <person name="Berdy B."/>
            <person name="Zhao S."/>
            <person name="Lieberman T.D."/>
            <person name="Swanson P.K."/>
            <person name="Smith M."/>
            <person name="Roesemann S."/>
            <person name="Alexander J.E."/>
            <person name="Rich S.A."/>
            <person name="Livny J."/>
            <person name="Vlamakis H."/>
            <person name="Clish C."/>
            <person name="Bullock K."/>
            <person name="Deik A."/>
            <person name="Scott J."/>
            <person name="Pierce K.A."/>
            <person name="Xavier R.J."/>
            <person name="Alm E.J."/>
        </authorList>
    </citation>
    <scope>NUCLEOTIDE SEQUENCE [LARGE SCALE GENOMIC DNA]</scope>
    <source>
        <strain evidence="1 2">BIOML-A20</strain>
    </source>
</reference>
<organism evidence="1 2">
    <name type="scientific">Collinsella aerofaciens</name>
    <dbReference type="NCBI Taxonomy" id="74426"/>
    <lineage>
        <taxon>Bacteria</taxon>
        <taxon>Bacillati</taxon>
        <taxon>Actinomycetota</taxon>
        <taxon>Coriobacteriia</taxon>
        <taxon>Coriobacteriales</taxon>
        <taxon>Coriobacteriaceae</taxon>
        <taxon>Collinsella</taxon>
    </lineage>
</organism>
<dbReference type="EMBL" id="WWSR01000015">
    <property type="protein sequence ID" value="MZJ39954.1"/>
    <property type="molecule type" value="Genomic_DNA"/>
</dbReference>
<dbReference type="AlphaFoldDB" id="A0A6N9JJU5"/>
<gene>
    <name evidence="1" type="ORF">GT464_08385</name>
</gene>
<protein>
    <submittedName>
        <fullName evidence="1">Uncharacterized protein</fullName>
    </submittedName>
</protein>
<evidence type="ECO:0000313" key="1">
    <source>
        <dbReference type="EMBL" id="MZJ39954.1"/>
    </source>
</evidence>
<accession>A0A6N9JJU5</accession>
<dbReference type="Proteomes" id="UP000469380">
    <property type="component" value="Unassembled WGS sequence"/>
</dbReference>
<proteinExistence type="predicted"/>
<comment type="caution">
    <text evidence="1">The sequence shown here is derived from an EMBL/GenBank/DDBJ whole genome shotgun (WGS) entry which is preliminary data.</text>
</comment>